<dbReference type="EC" id="3.1.3.18" evidence="4"/>
<evidence type="ECO:0000256" key="4">
    <source>
        <dbReference type="ARBA" id="ARBA00013078"/>
    </source>
</evidence>
<dbReference type="AlphaFoldDB" id="A0A2K8Z910"/>
<dbReference type="SUPFAM" id="SSF56784">
    <property type="entry name" value="HAD-like"/>
    <property type="match status" value="1"/>
</dbReference>
<accession>A0A2K8Z910</accession>
<evidence type="ECO:0000256" key="1">
    <source>
        <dbReference type="ARBA" id="ARBA00000830"/>
    </source>
</evidence>
<reference evidence="5 6" key="1">
    <citation type="submission" date="2017-11" db="EMBL/GenBank/DDBJ databases">
        <title>Taxonomic description and genome sequences of Spirosoma HA7 sp. nov., isolated from pollen microhabitat of Corylus avellana.</title>
        <authorList>
            <person name="Ambika Manirajan B."/>
            <person name="Suarez C."/>
            <person name="Ratering S."/>
            <person name="Geissler-Plaum R."/>
            <person name="Cardinale M."/>
            <person name="Sylvia S."/>
        </authorList>
    </citation>
    <scope>NUCLEOTIDE SEQUENCE [LARGE SCALE GENOMIC DNA]</scope>
    <source>
        <strain evidence="5 6">HA7</strain>
    </source>
</reference>
<evidence type="ECO:0000256" key="3">
    <source>
        <dbReference type="ARBA" id="ARBA00006171"/>
    </source>
</evidence>
<comment type="pathway">
    <text evidence="2">Organic acid metabolism; glycolate biosynthesis; glycolate from 2-phosphoglycolate: step 1/1.</text>
</comment>
<name>A0A2K8Z910_9BACT</name>
<keyword evidence="5" id="KW-0378">Hydrolase</keyword>
<comment type="similarity">
    <text evidence="3">Belongs to the HAD-like hydrolase superfamily. CbbY/CbbZ/Gph/YieH family.</text>
</comment>
<evidence type="ECO:0000313" key="6">
    <source>
        <dbReference type="Proteomes" id="UP000232883"/>
    </source>
</evidence>
<dbReference type="InterPro" id="IPR023214">
    <property type="entry name" value="HAD_sf"/>
</dbReference>
<dbReference type="Gene3D" id="1.10.150.240">
    <property type="entry name" value="Putative phosphatase, domain 2"/>
    <property type="match status" value="1"/>
</dbReference>
<dbReference type="SFLD" id="SFLDG01129">
    <property type="entry name" value="C1.5:_HAD__Beta-PGM__Phosphata"/>
    <property type="match status" value="1"/>
</dbReference>
<gene>
    <name evidence="5" type="ORF">CWM47_33385</name>
</gene>
<proteinExistence type="inferred from homology"/>
<dbReference type="InterPro" id="IPR023198">
    <property type="entry name" value="PGP-like_dom2"/>
</dbReference>
<dbReference type="PANTHER" id="PTHR43434">
    <property type="entry name" value="PHOSPHOGLYCOLATE PHOSPHATASE"/>
    <property type="match status" value="1"/>
</dbReference>
<dbReference type="Gene3D" id="3.40.50.1000">
    <property type="entry name" value="HAD superfamily/HAD-like"/>
    <property type="match status" value="1"/>
</dbReference>
<dbReference type="GO" id="GO:0005829">
    <property type="term" value="C:cytosol"/>
    <property type="evidence" value="ECO:0007669"/>
    <property type="project" value="TreeGrafter"/>
</dbReference>
<dbReference type="SFLD" id="SFLDS00003">
    <property type="entry name" value="Haloacid_Dehalogenase"/>
    <property type="match status" value="1"/>
</dbReference>
<dbReference type="InterPro" id="IPR036412">
    <property type="entry name" value="HAD-like_sf"/>
</dbReference>
<dbReference type="Pfam" id="PF13419">
    <property type="entry name" value="HAD_2"/>
    <property type="match status" value="1"/>
</dbReference>
<dbReference type="InterPro" id="IPR041492">
    <property type="entry name" value="HAD_2"/>
</dbReference>
<comment type="catalytic activity">
    <reaction evidence="1">
        <text>2-phosphoglycolate + H2O = glycolate + phosphate</text>
        <dbReference type="Rhea" id="RHEA:14369"/>
        <dbReference type="ChEBI" id="CHEBI:15377"/>
        <dbReference type="ChEBI" id="CHEBI:29805"/>
        <dbReference type="ChEBI" id="CHEBI:43474"/>
        <dbReference type="ChEBI" id="CHEBI:58033"/>
        <dbReference type="EC" id="3.1.3.18"/>
    </reaction>
</comment>
<sequence>MHNNPVRALIFDLDGTLANTLPLCIQAFRQAVEPLANRVLTDQEIISTFGPSEEGTIQALIPTHYQEGVANYITHYEQLQDMCSTPFNGIAELLNDLKNERIRLGLVTGKGPQSTAISLNYFKLSHYFEFIETGWIHGPRKVDGIRSILSQWPDLSREQVWYVGDAPSVVLASRQAGIPVVGAAWAETTNVEELEALHPDQLFISIDKFDKWVRSAVV</sequence>
<dbReference type="KEGG" id="spir:CWM47_33385"/>
<evidence type="ECO:0000313" key="5">
    <source>
        <dbReference type="EMBL" id="AUD06309.1"/>
    </source>
</evidence>
<dbReference type="EMBL" id="CP025096">
    <property type="protein sequence ID" value="AUD06309.1"/>
    <property type="molecule type" value="Genomic_DNA"/>
</dbReference>
<dbReference type="GO" id="GO:0006281">
    <property type="term" value="P:DNA repair"/>
    <property type="evidence" value="ECO:0007669"/>
    <property type="project" value="TreeGrafter"/>
</dbReference>
<dbReference type="GO" id="GO:0008967">
    <property type="term" value="F:phosphoglycolate phosphatase activity"/>
    <property type="evidence" value="ECO:0007669"/>
    <property type="project" value="UniProtKB-EC"/>
</dbReference>
<protein>
    <recommendedName>
        <fullName evidence="4">phosphoglycolate phosphatase</fullName>
        <ecNumber evidence="4">3.1.3.18</ecNumber>
    </recommendedName>
</protein>
<evidence type="ECO:0000256" key="2">
    <source>
        <dbReference type="ARBA" id="ARBA00004818"/>
    </source>
</evidence>
<dbReference type="InterPro" id="IPR050155">
    <property type="entry name" value="HAD-like_hydrolase_sf"/>
</dbReference>
<dbReference type="Proteomes" id="UP000232883">
    <property type="component" value="Chromosome"/>
</dbReference>
<dbReference type="PANTHER" id="PTHR43434:SF1">
    <property type="entry name" value="PHOSPHOGLYCOLATE PHOSPHATASE"/>
    <property type="match status" value="1"/>
</dbReference>
<dbReference type="OrthoDB" id="9807630at2"/>
<keyword evidence="6" id="KW-1185">Reference proteome</keyword>
<organism evidence="5 6">
    <name type="scientific">Spirosoma pollinicola</name>
    <dbReference type="NCBI Taxonomy" id="2057025"/>
    <lineage>
        <taxon>Bacteria</taxon>
        <taxon>Pseudomonadati</taxon>
        <taxon>Bacteroidota</taxon>
        <taxon>Cytophagia</taxon>
        <taxon>Cytophagales</taxon>
        <taxon>Cytophagaceae</taxon>
        <taxon>Spirosoma</taxon>
    </lineage>
</organism>
<dbReference type="RefSeq" id="WP_100992854.1">
    <property type="nucleotide sequence ID" value="NZ_CP025096.1"/>
</dbReference>